<organism evidence="3 4">
    <name type="scientific">Chryseobacterium carnipullorum</name>
    <dbReference type="NCBI Taxonomy" id="1124835"/>
    <lineage>
        <taxon>Bacteria</taxon>
        <taxon>Pseudomonadati</taxon>
        <taxon>Bacteroidota</taxon>
        <taxon>Flavobacteriia</taxon>
        <taxon>Flavobacteriales</taxon>
        <taxon>Weeksellaceae</taxon>
        <taxon>Chryseobacterium group</taxon>
        <taxon>Chryseobacterium</taxon>
    </lineage>
</organism>
<dbReference type="GO" id="GO:0005829">
    <property type="term" value="C:cytosol"/>
    <property type="evidence" value="ECO:0007669"/>
    <property type="project" value="TreeGrafter"/>
</dbReference>
<accession>A0A1M6ZHS0</accession>
<dbReference type="PANTHER" id="PTHR33221">
    <property type="entry name" value="WINGED HELIX-TURN-HELIX TRANSCRIPTIONAL REGULATOR, RRF2 FAMILY"/>
    <property type="match status" value="1"/>
</dbReference>
<dbReference type="EMBL" id="UFVQ01000003">
    <property type="protein sequence ID" value="STD11855.1"/>
    <property type="molecule type" value="Genomic_DNA"/>
</dbReference>
<keyword evidence="5" id="KW-1185">Reference proteome</keyword>
<dbReference type="AlphaFoldDB" id="A0A1M6ZHS0"/>
<reference evidence="5" key="2">
    <citation type="submission" date="2018-11" db="EMBL/GenBank/DDBJ databases">
        <title>Proposal to divide the Flavobacteriaceae and reorganize its genera based on Amino Acid Identity values calculated from whole genome sequences.</title>
        <authorList>
            <person name="Nicholson A.C."/>
            <person name="Gulvik C.A."/>
            <person name="Whitney A.M."/>
            <person name="Humrighouse B.W."/>
            <person name="Bell M."/>
            <person name="Holmes B."/>
            <person name="Steigerwalt A.G."/>
            <person name="Villarma A."/>
            <person name="Sheth M."/>
            <person name="Batra D."/>
            <person name="Pryor J."/>
            <person name="Bernardet J.-F."/>
            <person name="Hugo C."/>
            <person name="Kampfer P."/>
            <person name="Newman J."/>
            <person name="McQuiston J.R."/>
        </authorList>
    </citation>
    <scope>NUCLEOTIDE SEQUENCE [LARGE SCALE GENOMIC DNA]</scope>
    <source>
        <strain evidence="5">G0188</strain>
    </source>
</reference>
<evidence type="ECO:0000313" key="3">
    <source>
        <dbReference type="EMBL" id="STD11855.1"/>
    </source>
</evidence>
<dbReference type="Gene3D" id="1.10.10.10">
    <property type="entry name" value="Winged helix-like DNA-binding domain superfamily/Winged helix DNA-binding domain"/>
    <property type="match status" value="1"/>
</dbReference>
<dbReference type="SUPFAM" id="SSF46785">
    <property type="entry name" value="Winged helix' DNA-binding domain"/>
    <property type="match status" value="1"/>
</dbReference>
<dbReference type="Pfam" id="PF02082">
    <property type="entry name" value="Rrf2"/>
    <property type="match status" value="1"/>
</dbReference>
<dbReference type="RefSeq" id="WP_073328259.1">
    <property type="nucleotide sequence ID" value="NZ_CP033920.1"/>
</dbReference>
<evidence type="ECO:0000313" key="4">
    <source>
        <dbReference type="Proteomes" id="UP000255224"/>
    </source>
</evidence>
<name>A0A1M6ZHS0_CHRCU</name>
<dbReference type="InterPro" id="IPR036388">
    <property type="entry name" value="WH-like_DNA-bd_sf"/>
</dbReference>
<dbReference type="GO" id="GO:0003700">
    <property type="term" value="F:DNA-binding transcription factor activity"/>
    <property type="evidence" value="ECO:0007669"/>
    <property type="project" value="TreeGrafter"/>
</dbReference>
<proteinExistence type="predicted"/>
<dbReference type="EMBL" id="CP033920">
    <property type="protein sequence ID" value="AZA47771.1"/>
    <property type="molecule type" value="Genomic_DNA"/>
</dbReference>
<dbReference type="GO" id="GO:0003677">
    <property type="term" value="F:DNA binding"/>
    <property type="evidence" value="ECO:0007669"/>
    <property type="project" value="UniProtKB-KW"/>
</dbReference>
<reference evidence="3 4" key="1">
    <citation type="submission" date="2018-06" db="EMBL/GenBank/DDBJ databases">
        <authorList>
            <consortium name="Pathogen Informatics"/>
            <person name="Doyle S."/>
        </authorList>
    </citation>
    <scope>NUCLEOTIDE SEQUENCE [LARGE SCALE GENOMIC DNA]</scope>
    <source>
        <strain evidence="3 4">NCTC13533</strain>
    </source>
</reference>
<gene>
    <name evidence="3" type="primary">cymR_2</name>
    <name evidence="2" type="ORF">EG346_06010</name>
    <name evidence="3" type="ORF">NCTC13533_05106</name>
</gene>
<dbReference type="PANTHER" id="PTHR33221:SF5">
    <property type="entry name" value="HTH-TYPE TRANSCRIPTIONAL REGULATOR ISCR"/>
    <property type="match status" value="1"/>
</dbReference>
<dbReference type="Proteomes" id="UP000255224">
    <property type="component" value="Unassembled WGS sequence"/>
</dbReference>
<dbReference type="InterPro" id="IPR000944">
    <property type="entry name" value="Tscrpt_reg_Rrf2"/>
</dbReference>
<sequence>MMSKRCKYALKAMVRLARNYNQGFLSTAVIAQDENISKKFLEQILLELKRAKLVNSKQGTAGGYYLLKSPDDVSLADIYRIFEGPIALTPCISLNFYEPCDDCVDEATCYLRNELMIVREKTRKSMMEATLTSFIKNS</sequence>
<dbReference type="STRING" id="297244.SAMN05421639_103631"/>
<accession>A0A376EQT7</accession>
<evidence type="ECO:0000313" key="2">
    <source>
        <dbReference type="EMBL" id="AZA47771.1"/>
    </source>
</evidence>
<dbReference type="OrthoDB" id="9802344at2"/>
<dbReference type="PROSITE" id="PS51197">
    <property type="entry name" value="HTH_RRF2_2"/>
    <property type="match status" value="1"/>
</dbReference>
<keyword evidence="1" id="KW-0238">DNA-binding</keyword>
<evidence type="ECO:0000313" key="5">
    <source>
        <dbReference type="Proteomes" id="UP000273270"/>
    </source>
</evidence>
<reference evidence="2" key="3">
    <citation type="submission" date="2018-11" db="EMBL/GenBank/DDBJ databases">
        <title>Proposal to divide the Flavobacteriaceae and reorganize its genera based on Amino Acid Identity values calculated from whole genome sequences.</title>
        <authorList>
            <person name="Nicholson A.C."/>
            <person name="Gulvik C.A."/>
            <person name="Whitney A.M."/>
            <person name="Humrighouse B.W."/>
            <person name="Bell M."/>
            <person name="Holmes B."/>
            <person name="Steigerwalt A."/>
            <person name="Villarma A."/>
            <person name="Sheth M."/>
            <person name="Batra D."/>
            <person name="Pryor J."/>
            <person name="Bernardet J.-F."/>
            <person name="Hugo C."/>
            <person name="Kampfer P."/>
            <person name="Newman J."/>
            <person name="Mcquiston J.R."/>
        </authorList>
    </citation>
    <scope>NUCLEOTIDE SEQUENCE [LARGE SCALE GENOMIC DNA]</scope>
    <source>
        <strain evidence="2">G0188</strain>
    </source>
</reference>
<evidence type="ECO:0000256" key="1">
    <source>
        <dbReference type="ARBA" id="ARBA00023125"/>
    </source>
</evidence>
<dbReference type="NCBIfam" id="TIGR00738">
    <property type="entry name" value="rrf2_super"/>
    <property type="match status" value="1"/>
</dbReference>
<dbReference type="KEGG" id="ccau:EG346_06010"/>
<dbReference type="Proteomes" id="UP000273270">
    <property type="component" value="Chromosome"/>
</dbReference>
<dbReference type="InterPro" id="IPR036390">
    <property type="entry name" value="WH_DNA-bd_sf"/>
</dbReference>
<protein>
    <submittedName>
        <fullName evidence="3">Cysteine metabolism repressor</fullName>
    </submittedName>
    <submittedName>
        <fullName evidence="2">Rrf2 family transcriptional regulator</fullName>
    </submittedName>
</protein>